<dbReference type="OrthoDB" id="1072726at2"/>
<reference evidence="2 3" key="1">
    <citation type="submission" date="2014-07" db="EMBL/GenBank/DDBJ databases">
        <authorList>
            <person name="McCorrison J."/>
            <person name="Sanka R."/>
            <person name="Torralba M."/>
            <person name="Gillis M."/>
            <person name="Haft D.H."/>
            <person name="Methe B."/>
            <person name="Sutton G."/>
            <person name="Nelson K.E."/>
        </authorList>
    </citation>
    <scope>NUCLEOTIDE SEQUENCE [LARGE SCALE GENOMIC DNA]</scope>
    <source>
        <strain evidence="2 3">DNF00320</strain>
    </source>
</reference>
<sequence>MFGTFMTIIIIGYIGYYGYNIIHDLYFDKTGEVVATASVEEQEVDIKDELGSFTQFDADEDRKIEDQKRKAREEQDKAEKESGSAFSQKSALHTDDSPATMAGGIEAEDVSTLLDSLEKKGPDSEFEIVARALSPSRA</sequence>
<evidence type="ECO:0000313" key="3">
    <source>
        <dbReference type="Proteomes" id="UP000029525"/>
    </source>
</evidence>
<accession>A0A096BMC3</accession>
<gene>
    <name evidence="2" type="ORF">HMPREF0647_08910</name>
</gene>
<feature type="compositionally biased region" description="Basic and acidic residues" evidence="1">
    <location>
        <begin position="60"/>
        <end position="82"/>
    </location>
</feature>
<protein>
    <submittedName>
        <fullName evidence="2">Uncharacterized protein</fullName>
    </submittedName>
</protein>
<comment type="caution">
    <text evidence="2">The sequence shown here is derived from an EMBL/GenBank/DDBJ whole genome shotgun (WGS) entry which is preliminary data.</text>
</comment>
<dbReference type="AlphaFoldDB" id="A0A096BMC3"/>
<evidence type="ECO:0000313" key="2">
    <source>
        <dbReference type="EMBL" id="KGF43817.1"/>
    </source>
</evidence>
<evidence type="ECO:0000256" key="1">
    <source>
        <dbReference type="SAM" id="MobiDB-lite"/>
    </source>
</evidence>
<organism evidence="2 3">
    <name type="scientific">Prevotella bivia DNF00320</name>
    <dbReference type="NCBI Taxonomy" id="1401068"/>
    <lineage>
        <taxon>Bacteria</taxon>
        <taxon>Pseudomonadati</taxon>
        <taxon>Bacteroidota</taxon>
        <taxon>Bacteroidia</taxon>
        <taxon>Bacteroidales</taxon>
        <taxon>Prevotellaceae</taxon>
        <taxon>Prevotella</taxon>
    </lineage>
</organism>
<dbReference type="Proteomes" id="UP000029525">
    <property type="component" value="Unassembled WGS sequence"/>
</dbReference>
<dbReference type="RefSeq" id="WP_036867961.1">
    <property type="nucleotide sequence ID" value="NZ_JRNQ01000064.1"/>
</dbReference>
<proteinExistence type="predicted"/>
<dbReference type="EMBL" id="JRNQ01000064">
    <property type="protein sequence ID" value="KGF43817.1"/>
    <property type="molecule type" value="Genomic_DNA"/>
</dbReference>
<name>A0A096BMC3_9BACT</name>
<feature type="region of interest" description="Disordered" evidence="1">
    <location>
        <begin position="50"/>
        <end position="107"/>
    </location>
</feature>